<organism evidence="1 2">
    <name type="scientific">Dermatophagoides farinae</name>
    <name type="common">American house dust mite</name>
    <dbReference type="NCBI Taxonomy" id="6954"/>
    <lineage>
        <taxon>Eukaryota</taxon>
        <taxon>Metazoa</taxon>
        <taxon>Ecdysozoa</taxon>
        <taxon>Arthropoda</taxon>
        <taxon>Chelicerata</taxon>
        <taxon>Arachnida</taxon>
        <taxon>Acari</taxon>
        <taxon>Acariformes</taxon>
        <taxon>Sarcoptiformes</taxon>
        <taxon>Astigmata</taxon>
        <taxon>Psoroptidia</taxon>
        <taxon>Analgoidea</taxon>
        <taxon>Pyroglyphidae</taxon>
        <taxon>Dermatophagoidinae</taxon>
        <taxon>Dermatophagoides</taxon>
    </lineage>
</organism>
<name>A0A922IH52_DERFA</name>
<evidence type="ECO:0000313" key="2">
    <source>
        <dbReference type="Proteomes" id="UP000790347"/>
    </source>
</evidence>
<dbReference type="AlphaFoldDB" id="A0A922IH52"/>
<protein>
    <submittedName>
        <fullName evidence="1">Uncharacterized protein</fullName>
    </submittedName>
</protein>
<dbReference type="EMBL" id="ASGP02000001">
    <property type="protein sequence ID" value="KAH9530189.1"/>
    <property type="molecule type" value="Genomic_DNA"/>
</dbReference>
<proteinExistence type="predicted"/>
<comment type="caution">
    <text evidence="1">The sequence shown here is derived from an EMBL/GenBank/DDBJ whole genome shotgun (WGS) entry which is preliminary data.</text>
</comment>
<dbReference type="Proteomes" id="UP000790347">
    <property type="component" value="Unassembled WGS sequence"/>
</dbReference>
<gene>
    <name evidence="1" type="ORF">DERF_004013</name>
</gene>
<accession>A0A922IH52</accession>
<sequence length="144" mass="16427">MFEFCPAPKQQTTSEFDASIRHCNTYLEMVVLGVVKVIQQRDNVTMVQLLHERQFTIAITTNMAKRTLVKHLFQGDAQLDWIAVFIMAMIVLIDSEFPFGHFTTTHISSVHGYGSTLFLGWMVMCYNKVVIPNPKQSSIGYGYD</sequence>
<reference evidence="1" key="2">
    <citation type="journal article" date="2022" name="Res Sq">
        <title>Comparative Genomics Reveals Insights into the Divergent Evolution of Astigmatic Mites and Household Pest Adaptations.</title>
        <authorList>
            <person name="Xiong Q."/>
            <person name="Wan A.T.-Y."/>
            <person name="Liu X.-Y."/>
            <person name="Fung C.S.-H."/>
            <person name="Xiao X."/>
            <person name="Malainual N."/>
            <person name="Hou J."/>
            <person name="Wang L."/>
            <person name="Wang M."/>
            <person name="Yang K."/>
            <person name="Cui Y."/>
            <person name="Leung E."/>
            <person name="Nong W."/>
            <person name="Shin S.-K."/>
            <person name="Au S."/>
            <person name="Jeong K.Y."/>
            <person name="Chew F.T."/>
            <person name="Hui J."/>
            <person name="Leung T.F."/>
            <person name="Tungtrongchitr A."/>
            <person name="Zhong N."/>
            <person name="Liu Z."/>
            <person name="Tsui S."/>
        </authorList>
    </citation>
    <scope>NUCLEOTIDE SEQUENCE</scope>
    <source>
        <strain evidence="1">Derf</strain>
        <tissue evidence="1">Whole organism</tissue>
    </source>
</reference>
<keyword evidence="2" id="KW-1185">Reference proteome</keyword>
<reference evidence="1" key="1">
    <citation type="submission" date="2013-05" db="EMBL/GenBank/DDBJ databases">
        <authorList>
            <person name="Yim A.K.Y."/>
            <person name="Chan T.F."/>
            <person name="Ji K.M."/>
            <person name="Liu X.Y."/>
            <person name="Zhou J.W."/>
            <person name="Li R.Q."/>
            <person name="Yang K.Y."/>
            <person name="Li J."/>
            <person name="Li M."/>
            <person name="Law P.T.W."/>
            <person name="Wu Y.L."/>
            <person name="Cai Z.L."/>
            <person name="Qin H."/>
            <person name="Bao Y."/>
            <person name="Leung R.K.K."/>
            <person name="Ng P.K.S."/>
            <person name="Zou J."/>
            <person name="Zhong X.J."/>
            <person name="Ran P.X."/>
            <person name="Zhong N.S."/>
            <person name="Liu Z.G."/>
            <person name="Tsui S.K.W."/>
        </authorList>
    </citation>
    <scope>NUCLEOTIDE SEQUENCE</scope>
    <source>
        <strain evidence="1">Derf</strain>
        <tissue evidence="1">Whole organism</tissue>
    </source>
</reference>
<evidence type="ECO:0000313" key="1">
    <source>
        <dbReference type="EMBL" id="KAH9530189.1"/>
    </source>
</evidence>